<dbReference type="RefSeq" id="WP_014182736.1">
    <property type="nucleotide sequence ID" value="NC_016584.1"/>
</dbReference>
<evidence type="ECO:0000256" key="1">
    <source>
        <dbReference type="ARBA" id="ARBA00022630"/>
    </source>
</evidence>
<dbReference type="PATRIC" id="fig|768706.3.peg.148"/>
<name>G7W7I8_DESOD</name>
<dbReference type="InterPro" id="IPR016164">
    <property type="entry name" value="FAD-linked_Oxase-like_C"/>
</dbReference>
<dbReference type="Pfam" id="PF01565">
    <property type="entry name" value="FAD_binding_4"/>
    <property type="match status" value="1"/>
</dbReference>
<dbReference type="STRING" id="768706.Desor_0188"/>
<dbReference type="Proteomes" id="UP000006346">
    <property type="component" value="Chromosome"/>
</dbReference>
<reference evidence="5 6" key="2">
    <citation type="journal article" date="2012" name="J. Bacteriol.">
        <title>Complete genome sequences of Desulfosporosinus orientis DSM765T, Desulfosporosinus youngiae DSM17734T, Desulfosporosinus meridiei DSM13257T, and Desulfosporosinus acidiphilus DSM22704T.</title>
        <authorList>
            <person name="Pester M."/>
            <person name="Brambilla E."/>
            <person name="Alazard D."/>
            <person name="Rattei T."/>
            <person name="Weinmaier T."/>
            <person name="Han J."/>
            <person name="Lucas S."/>
            <person name="Lapidus A."/>
            <person name="Cheng J.F."/>
            <person name="Goodwin L."/>
            <person name="Pitluck S."/>
            <person name="Peters L."/>
            <person name="Ovchinnikova G."/>
            <person name="Teshima H."/>
            <person name="Detter J.C."/>
            <person name="Han C.S."/>
            <person name="Tapia R."/>
            <person name="Land M.L."/>
            <person name="Hauser L."/>
            <person name="Kyrpides N.C."/>
            <person name="Ivanova N.N."/>
            <person name="Pagani I."/>
            <person name="Huntmann M."/>
            <person name="Wei C.L."/>
            <person name="Davenport K.W."/>
            <person name="Daligault H."/>
            <person name="Chain P.S."/>
            <person name="Chen A."/>
            <person name="Mavromatis K."/>
            <person name="Markowitz V."/>
            <person name="Szeto E."/>
            <person name="Mikhailova N."/>
            <person name="Pati A."/>
            <person name="Wagner M."/>
            <person name="Woyke T."/>
            <person name="Ollivier B."/>
            <person name="Klenk H.P."/>
            <person name="Spring S."/>
            <person name="Loy A."/>
        </authorList>
    </citation>
    <scope>NUCLEOTIDE SEQUENCE [LARGE SCALE GENOMIC DNA]</scope>
    <source>
        <strain evidence="6">ATCC 19365 / DSM 765 / NCIMB 8382 / VKM B-1628</strain>
    </source>
</reference>
<dbReference type="OrthoDB" id="9767256at2"/>
<evidence type="ECO:0000259" key="4">
    <source>
        <dbReference type="PROSITE" id="PS51387"/>
    </source>
</evidence>
<dbReference type="InterPro" id="IPR006094">
    <property type="entry name" value="Oxid_FAD_bind_N"/>
</dbReference>
<keyword evidence="6" id="KW-1185">Reference proteome</keyword>
<accession>G7W7I8</accession>
<dbReference type="SUPFAM" id="SSF56176">
    <property type="entry name" value="FAD-binding/transporter-associated domain-like"/>
    <property type="match status" value="1"/>
</dbReference>
<sequence length="434" mass="46242">MSNVNISKLKGIVGDAYVIDSPSEMAKYLKGQGKPGVVVLPGNTSEVSNIVKAANEQNVKLAVGGAVVDTQGLSGGIAMVMSRMDRILEMDKQNLVAIVEPGLLHKEFLLKVMEAGLNFPPEPFEVETSSIGGCFAIGDCDSKSFEYGPTRAFLLGFEMVLPTGEILDIGNKCIKNVSGLDFIHFAVGSQGTFGIFTKLLVKLLPPPEARRAVVGTFTSMHKANAAFNTLIKRNVHPTRMNLINAAYAKDALPGTEGQLVIIDLQGFKESGKNIANEIAAVLTLGGGTDVKIIEDGAEYDQVINGWLKVRAGFNAKPARTVEFTVGPMKMPQALTQLEALTGDLGAYPGVIVEGLLGYVGLALPEGTDKLDLATKVNKLAMSLGGGMKGLLGHKLKAEVYNDAEMWQQTTGLLRELRQQFDPKGILNPGVSLEA</sequence>
<proteinExistence type="predicted"/>
<dbReference type="GO" id="GO:0071949">
    <property type="term" value="F:FAD binding"/>
    <property type="evidence" value="ECO:0007669"/>
    <property type="project" value="InterPro"/>
</dbReference>
<dbReference type="AlphaFoldDB" id="G7W7I8"/>
<feature type="domain" description="FAD-binding PCMH-type" evidence="4">
    <location>
        <begin position="31"/>
        <end position="206"/>
    </location>
</feature>
<dbReference type="GO" id="GO:0016491">
    <property type="term" value="F:oxidoreductase activity"/>
    <property type="evidence" value="ECO:0007669"/>
    <property type="project" value="UniProtKB-KW"/>
</dbReference>
<dbReference type="PROSITE" id="PS51387">
    <property type="entry name" value="FAD_PCMH"/>
    <property type="match status" value="1"/>
</dbReference>
<dbReference type="InterPro" id="IPR036318">
    <property type="entry name" value="FAD-bd_PCMH-like_sf"/>
</dbReference>
<dbReference type="PANTHER" id="PTHR42934">
    <property type="entry name" value="GLYCOLATE OXIDASE SUBUNIT GLCD"/>
    <property type="match status" value="1"/>
</dbReference>
<dbReference type="SUPFAM" id="SSF55103">
    <property type="entry name" value="FAD-linked oxidases, C-terminal domain"/>
    <property type="match status" value="1"/>
</dbReference>
<dbReference type="PANTHER" id="PTHR42934:SF2">
    <property type="entry name" value="GLYCOLATE OXIDASE SUBUNIT GLCD"/>
    <property type="match status" value="1"/>
</dbReference>
<dbReference type="InterPro" id="IPR051914">
    <property type="entry name" value="FAD-linked_OxidoTrans_Type4"/>
</dbReference>
<dbReference type="InterPro" id="IPR004113">
    <property type="entry name" value="FAD-bd_oxidored_4_C"/>
</dbReference>
<keyword evidence="1" id="KW-0285">Flavoprotein</keyword>
<dbReference type="HOGENOM" id="CLU_017779_9_2_9"/>
<protein>
    <submittedName>
        <fullName evidence="5">FAD/FMN-dependent dehydrogenase</fullName>
    </submittedName>
</protein>
<dbReference type="InterPro" id="IPR016166">
    <property type="entry name" value="FAD-bd_PCMH"/>
</dbReference>
<evidence type="ECO:0000313" key="6">
    <source>
        <dbReference type="Proteomes" id="UP000006346"/>
    </source>
</evidence>
<dbReference type="EMBL" id="CP003108">
    <property type="protein sequence ID" value="AET65907.1"/>
    <property type="molecule type" value="Genomic_DNA"/>
</dbReference>
<keyword evidence="3" id="KW-0560">Oxidoreductase</keyword>
<dbReference type="Pfam" id="PF02913">
    <property type="entry name" value="FAD-oxidase_C"/>
    <property type="match status" value="1"/>
</dbReference>
<dbReference type="InterPro" id="IPR016169">
    <property type="entry name" value="FAD-bd_PCMH_sub2"/>
</dbReference>
<keyword evidence="2" id="KW-0274">FAD</keyword>
<evidence type="ECO:0000313" key="5">
    <source>
        <dbReference type="EMBL" id="AET65907.1"/>
    </source>
</evidence>
<dbReference type="KEGG" id="dor:Desor_0188"/>
<evidence type="ECO:0000256" key="2">
    <source>
        <dbReference type="ARBA" id="ARBA00022827"/>
    </source>
</evidence>
<reference evidence="6" key="1">
    <citation type="submission" date="2011-11" db="EMBL/GenBank/DDBJ databases">
        <title>Complete sequence of Desulfosporosinus orientis DSM 765.</title>
        <authorList>
            <person name="Lucas S."/>
            <person name="Han J."/>
            <person name="Lapidus A."/>
            <person name="Cheng J.-F."/>
            <person name="Goodwin L."/>
            <person name="Pitluck S."/>
            <person name="Peters L."/>
            <person name="Ovchinnikova G."/>
            <person name="Teshima H."/>
            <person name="Detter J.C."/>
            <person name="Han C."/>
            <person name="Tapia R."/>
            <person name="Land M."/>
            <person name="Hauser L."/>
            <person name="Kyrpides N."/>
            <person name="Ivanova N."/>
            <person name="Pagani I."/>
            <person name="Pester M."/>
            <person name="Spring S."/>
            <person name="Ollivier B."/>
            <person name="Rattei T."/>
            <person name="Klenk H.-P."/>
            <person name="Wagner M."/>
            <person name="Loy A."/>
            <person name="Woyke T."/>
        </authorList>
    </citation>
    <scope>NUCLEOTIDE SEQUENCE [LARGE SCALE GENOMIC DNA]</scope>
    <source>
        <strain evidence="6">ATCC 19365 / DSM 765 / NCIMB 8382 / VKM B-1628</strain>
    </source>
</reference>
<dbReference type="eggNOG" id="COG0277">
    <property type="taxonomic scope" value="Bacteria"/>
</dbReference>
<gene>
    <name evidence="5" type="ordered locus">Desor_0188</name>
</gene>
<organism evidence="5 6">
    <name type="scientific">Desulfosporosinus orientis (strain ATCC 19365 / DSM 765 / NCIMB 8382 / VKM B-1628 / Singapore I)</name>
    <name type="common">Desulfotomaculum orientis</name>
    <dbReference type="NCBI Taxonomy" id="768706"/>
    <lineage>
        <taxon>Bacteria</taxon>
        <taxon>Bacillati</taxon>
        <taxon>Bacillota</taxon>
        <taxon>Clostridia</taxon>
        <taxon>Eubacteriales</taxon>
        <taxon>Desulfitobacteriaceae</taxon>
        <taxon>Desulfosporosinus</taxon>
    </lineage>
</organism>
<dbReference type="Gene3D" id="3.30.465.10">
    <property type="match status" value="1"/>
</dbReference>
<evidence type="ECO:0000256" key="3">
    <source>
        <dbReference type="ARBA" id="ARBA00023002"/>
    </source>
</evidence>